<dbReference type="AlphaFoldDB" id="A0A371AR20"/>
<gene>
    <name evidence="1" type="ORF">DWV06_15920</name>
</gene>
<keyword evidence="2" id="KW-1185">Reference proteome</keyword>
<protein>
    <submittedName>
        <fullName evidence="1">Uncharacterized protein</fullName>
    </submittedName>
</protein>
<reference evidence="1 2" key="1">
    <citation type="submission" date="2018-07" db="EMBL/GenBank/DDBJ databases">
        <title>Anaerosacharophilus polymeroproducens gen. nov. sp. nov., an anaerobic bacterium isolated from salt field.</title>
        <authorList>
            <person name="Kim W."/>
            <person name="Yang S.-H."/>
            <person name="Oh J."/>
            <person name="Lee J.-H."/>
            <person name="Kwon K.K."/>
        </authorList>
    </citation>
    <scope>NUCLEOTIDE SEQUENCE [LARGE SCALE GENOMIC DNA]</scope>
    <source>
        <strain evidence="1 2">MCWD5</strain>
    </source>
</reference>
<evidence type="ECO:0000313" key="2">
    <source>
        <dbReference type="Proteomes" id="UP000255036"/>
    </source>
</evidence>
<comment type="caution">
    <text evidence="1">The sequence shown here is derived from an EMBL/GenBank/DDBJ whole genome shotgun (WGS) entry which is preliminary data.</text>
</comment>
<accession>A0A371AR20</accession>
<dbReference type="Proteomes" id="UP000255036">
    <property type="component" value="Unassembled WGS sequence"/>
</dbReference>
<name>A0A371AR20_9FIRM</name>
<dbReference type="RefSeq" id="WP_115483182.1">
    <property type="nucleotide sequence ID" value="NZ_QRCT01000050.1"/>
</dbReference>
<proteinExistence type="predicted"/>
<evidence type="ECO:0000313" key="1">
    <source>
        <dbReference type="EMBL" id="RDU22019.1"/>
    </source>
</evidence>
<organism evidence="1 2">
    <name type="scientific">Anaerosacchariphilus polymeriproducens</name>
    <dbReference type="NCBI Taxonomy" id="1812858"/>
    <lineage>
        <taxon>Bacteria</taxon>
        <taxon>Bacillati</taxon>
        <taxon>Bacillota</taxon>
        <taxon>Clostridia</taxon>
        <taxon>Lachnospirales</taxon>
        <taxon>Lachnospiraceae</taxon>
        <taxon>Anaerosacchariphilus</taxon>
    </lineage>
</organism>
<dbReference type="EMBL" id="QRCT01000050">
    <property type="protein sequence ID" value="RDU22019.1"/>
    <property type="molecule type" value="Genomic_DNA"/>
</dbReference>
<sequence length="99" mass="10697">MELGGNGIGLNLSDYQTIVNAINTDAGSLLESKEADVLSEVNMETLTAYVEAHKRLWSLLTKYQQHAAAVVKVMNQAATNLEKADVDSAFAVQSVETIK</sequence>